<keyword evidence="2 3" id="KW-0326">Glycosidase</keyword>
<dbReference type="Gene3D" id="3.20.20.80">
    <property type="entry name" value="Glycosidases"/>
    <property type="match status" value="1"/>
</dbReference>
<dbReference type="GO" id="GO:0004553">
    <property type="term" value="F:hydrolase activity, hydrolyzing O-glycosyl compounds"/>
    <property type="evidence" value="ECO:0007669"/>
    <property type="project" value="InterPro"/>
</dbReference>
<accession>A0A0G1Y3G4</accession>
<dbReference type="SUPFAM" id="SSF51445">
    <property type="entry name" value="(Trans)glycosidases"/>
    <property type="match status" value="1"/>
</dbReference>
<evidence type="ECO:0000256" key="3">
    <source>
        <dbReference type="RuleBase" id="RU000489"/>
    </source>
</evidence>
<sequence>MRRAFFAAVFILLFPFPVLAQYKPFEFSGWIPYWKSEAGVAEARAHLRELTEINPFGYSIKADGTLQDLAGLDKEYWQTLFADARVGKVRIIPTAMWSDGAQMDKLLRDPEWRKNHIQNLYDLVTQNNFDGIDIDYEGKWAETRVYFSAFLQELYKKMGNKWVMCTIEPRTPLEARYDTVPKNIEYANDFKVLNKNCDRVRIMTYDQGTIDIRLNRAQNGKPYIPLSDPKWVEKVIQLAAKDISKKKIVIGVGTYGYEYAITPQSSSYVYDKQWSLSPAYALDLARQLNLTPQRNSAGEMSFTYLPALAGQINAAQTLPNPEPFNLSTSTTPQAAAVALAFEKIRIIWWSDAQAIKQKVNLARKLGVRGVAIFKLDGSADPQTWSVLK</sequence>
<reference evidence="6 7" key="1">
    <citation type="journal article" date="2015" name="Nature">
        <title>rRNA introns, odd ribosomes, and small enigmatic genomes across a large radiation of phyla.</title>
        <authorList>
            <person name="Brown C.T."/>
            <person name="Hug L.A."/>
            <person name="Thomas B.C."/>
            <person name="Sharon I."/>
            <person name="Castelle C.J."/>
            <person name="Singh A."/>
            <person name="Wilkins M.J."/>
            <person name="Williams K.H."/>
            <person name="Banfield J.F."/>
        </authorList>
    </citation>
    <scope>NUCLEOTIDE SEQUENCE [LARGE SCALE GENOMIC DNA]</scope>
</reference>
<evidence type="ECO:0000256" key="4">
    <source>
        <dbReference type="RuleBase" id="RU004453"/>
    </source>
</evidence>
<evidence type="ECO:0000259" key="5">
    <source>
        <dbReference type="PROSITE" id="PS51910"/>
    </source>
</evidence>
<dbReference type="Proteomes" id="UP000033852">
    <property type="component" value="Unassembled WGS sequence"/>
</dbReference>
<proteinExistence type="inferred from homology"/>
<dbReference type="GO" id="GO:0005975">
    <property type="term" value="P:carbohydrate metabolic process"/>
    <property type="evidence" value="ECO:0007669"/>
    <property type="project" value="InterPro"/>
</dbReference>
<feature type="domain" description="GH18" evidence="5">
    <location>
        <begin position="25"/>
        <end position="388"/>
    </location>
</feature>
<dbReference type="PANTHER" id="PTHR46066">
    <property type="entry name" value="CHITINASE DOMAIN-CONTAINING PROTEIN 1 FAMILY MEMBER"/>
    <property type="match status" value="1"/>
</dbReference>
<dbReference type="EMBL" id="LCRR01000004">
    <property type="protein sequence ID" value="KKW37690.1"/>
    <property type="molecule type" value="Genomic_DNA"/>
</dbReference>
<dbReference type="InterPro" id="IPR029070">
    <property type="entry name" value="Chitinase_insertion_sf"/>
</dbReference>
<dbReference type="GO" id="GO:0008061">
    <property type="term" value="F:chitin binding"/>
    <property type="evidence" value="ECO:0007669"/>
    <property type="project" value="InterPro"/>
</dbReference>
<dbReference type="PANTHER" id="PTHR46066:SF2">
    <property type="entry name" value="CHITINASE DOMAIN-CONTAINING PROTEIN 1"/>
    <property type="match status" value="1"/>
</dbReference>
<dbReference type="STRING" id="1618607.UY86_C0004G0019"/>
<dbReference type="InterPro" id="IPR001223">
    <property type="entry name" value="Glyco_hydro18_cat"/>
</dbReference>
<dbReference type="InterPro" id="IPR011583">
    <property type="entry name" value="Chitinase_II/V-like_cat"/>
</dbReference>
<dbReference type="InterPro" id="IPR001579">
    <property type="entry name" value="Glyco_hydro_18_chit_AS"/>
</dbReference>
<dbReference type="AlphaFoldDB" id="A0A0G1Y3G4"/>
<comment type="caution">
    <text evidence="6">The sequence shown here is derived from an EMBL/GenBank/DDBJ whole genome shotgun (WGS) entry which is preliminary data.</text>
</comment>
<dbReference type="Pfam" id="PF00704">
    <property type="entry name" value="Glyco_hydro_18"/>
    <property type="match status" value="1"/>
</dbReference>
<gene>
    <name evidence="6" type="ORF">UY86_C0004G0019</name>
</gene>
<dbReference type="SMART" id="SM00636">
    <property type="entry name" value="Glyco_18"/>
    <property type="match status" value="1"/>
</dbReference>
<keyword evidence="1 3" id="KW-0378">Hydrolase</keyword>
<comment type="similarity">
    <text evidence="4">Belongs to the glycosyl hydrolase 18 family.</text>
</comment>
<evidence type="ECO:0000256" key="2">
    <source>
        <dbReference type="ARBA" id="ARBA00023295"/>
    </source>
</evidence>
<dbReference type="InterPro" id="IPR017853">
    <property type="entry name" value="GH"/>
</dbReference>
<name>A0A0G1Y3G4_9BACT</name>
<evidence type="ECO:0000313" key="7">
    <source>
        <dbReference type="Proteomes" id="UP000033852"/>
    </source>
</evidence>
<evidence type="ECO:0000256" key="1">
    <source>
        <dbReference type="ARBA" id="ARBA00022801"/>
    </source>
</evidence>
<evidence type="ECO:0000313" key="6">
    <source>
        <dbReference type="EMBL" id="KKW37690.1"/>
    </source>
</evidence>
<dbReference type="PROSITE" id="PS01095">
    <property type="entry name" value="GH18_1"/>
    <property type="match status" value="1"/>
</dbReference>
<organism evidence="6 7">
    <name type="scientific">Candidatus Adlerbacteria bacterium GW2011_GWB1_54_7</name>
    <dbReference type="NCBI Taxonomy" id="1618607"/>
    <lineage>
        <taxon>Bacteria</taxon>
        <taxon>Candidatus Adleribacteriota</taxon>
    </lineage>
</organism>
<dbReference type="PROSITE" id="PS51910">
    <property type="entry name" value="GH18_2"/>
    <property type="match status" value="1"/>
</dbReference>
<dbReference type="Gene3D" id="3.10.50.10">
    <property type="match status" value="1"/>
</dbReference>
<protein>
    <recommendedName>
        <fullName evidence="5">GH18 domain-containing protein</fullName>
    </recommendedName>
</protein>